<dbReference type="RefSeq" id="WP_189876803.1">
    <property type="nucleotide sequence ID" value="NZ_BMWA01000021.1"/>
</dbReference>
<feature type="compositionally biased region" description="Polar residues" evidence="1">
    <location>
        <begin position="81"/>
        <end position="91"/>
    </location>
</feature>
<comment type="caution">
    <text evidence="2">The sequence shown here is derived from an EMBL/GenBank/DDBJ whole genome shotgun (WGS) entry which is preliminary data.</text>
</comment>
<name>A0ABW2DUL1_9ACTN</name>
<keyword evidence="3" id="KW-1185">Reference proteome</keyword>
<organism evidence="2 3">
    <name type="scientific">Streptomyces viridiviolaceus</name>
    <dbReference type="NCBI Taxonomy" id="68282"/>
    <lineage>
        <taxon>Bacteria</taxon>
        <taxon>Bacillati</taxon>
        <taxon>Actinomycetota</taxon>
        <taxon>Actinomycetes</taxon>
        <taxon>Kitasatosporales</taxon>
        <taxon>Streptomycetaceae</taxon>
        <taxon>Streptomyces</taxon>
    </lineage>
</organism>
<sequence length="91" mass="9419">MTSALEQVALRARSGLLAPHGVGPKAVRRLSEEPAHDGHGAPDRAVRAASTARPTASAPPQDAAGRTSSRTVRQHGVDAINFSNEAMQSGQ</sequence>
<feature type="compositionally biased region" description="Basic and acidic residues" evidence="1">
    <location>
        <begin position="29"/>
        <end position="46"/>
    </location>
</feature>
<protein>
    <submittedName>
        <fullName evidence="2">Uncharacterized protein</fullName>
    </submittedName>
</protein>
<feature type="region of interest" description="Disordered" evidence="1">
    <location>
        <begin position="13"/>
        <end position="91"/>
    </location>
</feature>
<accession>A0ABW2DUL1</accession>
<dbReference type="EMBL" id="JBHSYM010000013">
    <property type="protein sequence ID" value="MFC7011515.1"/>
    <property type="molecule type" value="Genomic_DNA"/>
</dbReference>
<feature type="compositionally biased region" description="Low complexity" evidence="1">
    <location>
        <begin position="47"/>
        <end position="60"/>
    </location>
</feature>
<dbReference type="Proteomes" id="UP001596409">
    <property type="component" value="Unassembled WGS sequence"/>
</dbReference>
<evidence type="ECO:0000313" key="2">
    <source>
        <dbReference type="EMBL" id="MFC7011515.1"/>
    </source>
</evidence>
<proteinExistence type="predicted"/>
<evidence type="ECO:0000313" key="3">
    <source>
        <dbReference type="Proteomes" id="UP001596409"/>
    </source>
</evidence>
<evidence type="ECO:0000256" key="1">
    <source>
        <dbReference type="SAM" id="MobiDB-lite"/>
    </source>
</evidence>
<gene>
    <name evidence="2" type="ORF">ACFQMH_07250</name>
</gene>
<reference evidence="3" key="1">
    <citation type="journal article" date="2019" name="Int. J. Syst. Evol. Microbiol.">
        <title>The Global Catalogue of Microorganisms (GCM) 10K type strain sequencing project: providing services to taxonomists for standard genome sequencing and annotation.</title>
        <authorList>
            <consortium name="The Broad Institute Genomics Platform"/>
            <consortium name="The Broad Institute Genome Sequencing Center for Infectious Disease"/>
            <person name="Wu L."/>
            <person name="Ma J."/>
        </authorList>
    </citation>
    <scope>NUCLEOTIDE SEQUENCE [LARGE SCALE GENOMIC DNA]</scope>
    <source>
        <strain evidence="3">JCM 4855</strain>
    </source>
</reference>